<reference evidence="1" key="2">
    <citation type="submission" date="2025-03" db="EMBL/GenBank/DDBJ databases">
        <authorList>
            <consortium name="ELIXIR-Norway"/>
            <consortium name="Elixir Norway"/>
        </authorList>
    </citation>
    <scope>NUCLEOTIDE SEQUENCE</scope>
</reference>
<dbReference type="EMBL" id="OX596085">
    <property type="protein sequence ID" value="CAM9285281.1"/>
    <property type="molecule type" value="Genomic_DNA"/>
</dbReference>
<name>A0AC59Y1T4_RANTA</name>
<reference evidence="1" key="1">
    <citation type="submission" date="2023-05" db="EMBL/GenBank/DDBJ databases">
        <authorList>
            <consortium name="ELIXIR-Norway"/>
        </authorList>
    </citation>
    <scope>NUCLEOTIDE SEQUENCE</scope>
</reference>
<dbReference type="Proteomes" id="UP001162501">
    <property type="component" value="Chromosome 1"/>
</dbReference>
<sequence length="115" mass="12311">MPLSGLSGLEASRKSKKVVVKPVGLWSIKRESSRCPPECQLSAPGPSVERKEGISALEANATETQHCIGGGGYFPEGSPAQCGDFSSFDWNGYGAHRGYSSSREITEAAVLLFYR</sequence>
<evidence type="ECO:0000313" key="1">
    <source>
        <dbReference type="EMBL" id="CAM9285281.1"/>
    </source>
</evidence>
<evidence type="ECO:0000313" key="2">
    <source>
        <dbReference type="Proteomes" id="UP001162501"/>
    </source>
</evidence>
<accession>A0AC59Y1T4</accession>
<protein>
    <submittedName>
        <fullName evidence="1">Uncharacterized protein</fullName>
    </submittedName>
</protein>
<proteinExistence type="predicted"/>
<gene>
    <name evidence="1" type="ORF">MRATA1EN22A_LOCUS430</name>
</gene>
<organism evidence="1 2">
    <name type="scientific">Rangifer tarandus platyrhynchus</name>
    <name type="common">Svalbard reindeer</name>
    <dbReference type="NCBI Taxonomy" id="3082113"/>
    <lineage>
        <taxon>Eukaryota</taxon>
        <taxon>Metazoa</taxon>
        <taxon>Chordata</taxon>
        <taxon>Craniata</taxon>
        <taxon>Vertebrata</taxon>
        <taxon>Euteleostomi</taxon>
        <taxon>Mammalia</taxon>
        <taxon>Eutheria</taxon>
        <taxon>Laurasiatheria</taxon>
        <taxon>Artiodactyla</taxon>
        <taxon>Ruminantia</taxon>
        <taxon>Pecora</taxon>
        <taxon>Cervidae</taxon>
        <taxon>Odocoileinae</taxon>
        <taxon>Rangifer</taxon>
    </lineage>
</organism>